<evidence type="ECO:0000313" key="9">
    <source>
        <dbReference type="EMBL" id="AWW35731.1"/>
    </source>
</evidence>
<feature type="compositionally biased region" description="Pro residues" evidence="7">
    <location>
        <begin position="53"/>
        <end position="63"/>
    </location>
</feature>
<keyword evidence="2 6" id="KW-0813">Transport</keyword>
<dbReference type="GO" id="GO:0016020">
    <property type="term" value="C:membrane"/>
    <property type="evidence" value="ECO:0007669"/>
    <property type="project" value="UniProtKB-SubCell"/>
</dbReference>
<evidence type="ECO:0000256" key="3">
    <source>
        <dbReference type="ARBA" id="ARBA00022692"/>
    </source>
</evidence>
<reference evidence="9 10" key="1">
    <citation type="journal article" date="2019" name="Int. J. Syst. Evol. Microbiol.">
        <title>Streptomyces cadmiisoli sp. nov., a novel actinomycete isolated from cadmium-contaminated soil.</title>
        <authorList>
            <person name="Li K."/>
            <person name="Tang X."/>
            <person name="Zhao J."/>
            <person name="Guo Y."/>
            <person name="Tang Y."/>
            <person name="Gao J."/>
        </authorList>
    </citation>
    <scope>NUCLEOTIDE SEQUENCE [LARGE SCALE GENOMIC DNA]</scope>
    <source>
        <strain evidence="9 10">ZFG47</strain>
    </source>
</reference>
<dbReference type="PROSITE" id="PS00221">
    <property type="entry name" value="MIP"/>
    <property type="match status" value="1"/>
</dbReference>
<feature type="transmembrane region" description="Helical" evidence="8">
    <location>
        <begin position="206"/>
        <end position="227"/>
    </location>
</feature>
<dbReference type="KEGG" id="scad:DN051_02895"/>
<gene>
    <name evidence="9" type="ORF">DN051_02895</name>
</gene>
<dbReference type="EMBL" id="CP030073">
    <property type="protein sequence ID" value="AWW35731.1"/>
    <property type="molecule type" value="Genomic_DNA"/>
</dbReference>
<dbReference type="PANTHER" id="PTHR45724">
    <property type="entry name" value="AQUAPORIN NIP2-1"/>
    <property type="match status" value="1"/>
</dbReference>
<proteinExistence type="inferred from homology"/>
<dbReference type="AlphaFoldDB" id="A0A2Z4IRG7"/>
<protein>
    <recommendedName>
        <fullName evidence="11">Aquaporin family protein</fullName>
    </recommendedName>
</protein>
<evidence type="ECO:0000256" key="2">
    <source>
        <dbReference type="ARBA" id="ARBA00022448"/>
    </source>
</evidence>
<keyword evidence="3 6" id="KW-0812">Transmembrane</keyword>
<accession>A0A2Z4IRG7</accession>
<dbReference type="PRINTS" id="PR00783">
    <property type="entry name" value="MINTRINSICP"/>
</dbReference>
<dbReference type="GO" id="GO:0015267">
    <property type="term" value="F:channel activity"/>
    <property type="evidence" value="ECO:0007669"/>
    <property type="project" value="InterPro"/>
</dbReference>
<dbReference type="Gene3D" id="1.20.1080.10">
    <property type="entry name" value="Glycerol uptake facilitator protein"/>
    <property type="match status" value="1"/>
</dbReference>
<comment type="similarity">
    <text evidence="6">Belongs to the MIP/aquaporin (TC 1.A.8) family.</text>
</comment>
<keyword evidence="4 8" id="KW-1133">Transmembrane helix</keyword>
<comment type="subcellular location">
    <subcellularLocation>
        <location evidence="1">Membrane</location>
        <topology evidence="1">Multi-pass membrane protein</topology>
    </subcellularLocation>
</comment>
<dbReference type="InterPro" id="IPR022357">
    <property type="entry name" value="MIP_CS"/>
</dbReference>
<feature type="transmembrane region" description="Helical" evidence="8">
    <location>
        <begin position="277"/>
        <end position="298"/>
    </location>
</feature>
<dbReference type="InterPro" id="IPR023271">
    <property type="entry name" value="Aquaporin-like"/>
</dbReference>
<dbReference type="Proteomes" id="UP000249616">
    <property type="component" value="Chromosome"/>
</dbReference>
<organism evidence="9 10">
    <name type="scientific">Streptomyces cadmiisoli</name>
    <dbReference type="NCBI Taxonomy" id="2184053"/>
    <lineage>
        <taxon>Bacteria</taxon>
        <taxon>Bacillati</taxon>
        <taxon>Actinomycetota</taxon>
        <taxon>Actinomycetes</taxon>
        <taxon>Kitasatosporales</taxon>
        <taxon>Streptomycetaceae</taxon>
        <taxon>Streptomyces</taxon>
        <taxon>Streptomyces aurantiacus group</taxon>
    </lineage>
</organism>
<feature type="transmembrane region" description="Helical" evidence="8">
    <location>
        <begin position="161"/>
        <end position="182"/>
    </location>
</feature>
<evidence type="ECO:0000256" key="5">
    <source>
        <dbReference type="ARBA" id="ARBA00023136"/>
    </source>
</evidence>
<evidence type="ECO:0000313" key="10">
    <source>
        <dbReference type="Proteomes" id="UP000249616"/>
    </source>
</evidence>
<evidence type="ECO:0000256" key="7">
    <source>
        <dbReference type="SAM" id="MobiDB-lite"/>
    </source>
</evidence>
<sequence>MRANVSGIEGLMSRSPATYGAPRVVLLDVSHLHGLPQRGSPAVNTLSSTHRPVPFPPSGPATPPGHATAVRPTARWGAELAATALMLLAVTVLFCHVFHPGSPLHDRLPSDDTRLLVGAVVSGAVVAALIASPLGRLSGAHMNPAVTLALWSARRLSGRDVPAYIAAQLAGSFLGTAVGRLVTGDSLAHPDVNHALLSAPPGTPGFVPTLVEAIGTGVLLAVVVVLARSDEPSHLTGPIVGALLAALIVLTADVSGGSLNPARQFGPWLMDGGDGRLWPYVVGPLVAAVVVGTTASALPARARPGRSGS</sequence>
<feature type="region of interest" description="Disordered" evidence="7">
    <location>
        <begin position="44"/>
        <end position="68"/>
    </location>
</feature>
<dbReference type="Pfam" id="PF00230">
    <property type="entry name" value="MIP"/>
    <property type="match status" value="1"/>
</dbReference>
<dbReference type="SUPFAM" id="SSF81338">
    <property type="entry name" value="Aquaporin-like"/>
    <property type="match status" value="1"/>
</dbReference>
<dbReference type="InterPro" id="IPR034294">
    <property type="entry name" value="Aquaporin_transptr"/>
</dbReference>
<feature type="transmembrane region" description="Helical" evidence="8">
    <location>
        <begin position="80"/>
        <end position="99"/>
    </location>
</feature>
<dbReference type="InterPro" id="IPR000425">
    <property type="entry name" value="MIP"/>
</dbReference>
<dbReference type="PANTHER" id="PTHR45724:SF13">
    <property type="entry name" value="AQUAPORIN NIP1-1-RELATED"/>
    <property type="match status" value="1"/>
</dbReference>
<evidence type="ECO:0000256" key="4">
    <source>
        <dbReference type="ARBA" id="ARBA00022989"/>
    </source>
</evidence>
<keyword evidence="10" id="KW-1185">Reference proteome</keyword>
<evidence type="ECO:0008006" key="11">
    <source>
        <dbReference type="Google" id="ProtNLM"/>
    </source>
</evidence>
<keyword evidence="5 8" id="KW-0472">Membrane</keyword>
<feature type="transmembrane region" description="Helical" evidence="8">
    <location>
        <begin position="115"/>
        <end position="134"/>
    </location>
</feature>
<evidence type="ECO:0000256" key="8">
    <source>
        <dbReference type="SAM" id="Phobius"/>
    </source>
</evidence>
<evidence type="ECO:0000256" key="6">
    <source>
        <dbReference type="RuleBase" id="RU000477"/>
    </source>
</evidence>
<evidence type="ECO:0000256" key="1">
    <source>
        <dbReference type="ARBA" id="ARBA00004141"/>
    </source>
</evidence>
<name>A0A2Z4IRG7_9ACTN</name>
<feature type="transmembrane region" description="Helical" evidence="8">
    <location>
        <begin position="239"/>
        <end position="257"/>
    </location>
</feature>